<feature type="compositionally biased region" description="Basic residues" evidence="1">
    <location>
        <begin position="209"/>
        <end position="218"/>
    </location>
</feature>
<dbReference type="EMBL" id="KV918950">
    <property type="protein sequence ID" value="OSX74364.1"/>
    <property type="molecule type" value="Genomic_DNA"/>
</dbReference>
<accession>A0A1X6P0H2</accession>
<gene>
    <name evidence="2" type="ORF">BU14_0292s0007</name>
</gene>
<proteinExistence type="predicted"/>
<evidence type="ECO:0000313" key="2">
    <source>
        <dbReference type="EMBL" id="OSX74364.1"/>
    </source>
</evidence>
<feature type="region of interest" description="Disordered" evidence="1">
    <location>
        <begin position="1"/>
        <end position="336"/>
    </location>
</feature>
<feature type="compositionally biased region" description="Basic and acidic residues" evidence="1">
    <location>
        <begin position="245"/>
        <end position="260"/>
    </location>
</feature>
<feature type="compositionally biased region" description="Pro residues" evidence="1">
    <location>
        <begin position="150"/>
        <end position="159"/>
    </location>
</feature>
<dbReference type="Proteomes" id="UP000218209">
    <property type="component" value="Unassembled WGS sequence"/>
</dbReference>
<dbReference type="AlphaFoldDB" id="A0A1X6P0H2"/>
<feature type="compositionally biased region" description="Low complexity" evidence="1">
    <location>
        <begin position="262"/>
        <end position="272"/>
    </location>
</feature>
<feature type="compositionally biased region" description="Low complexity" evidence="1">
    <location>
        <begin position="67"/>
        <end position="78"/>
    </location>
</feature>
<reference evidence="2 3" key="1">
    <citation type="submission" date="2017-03" db="EMBL/GenBank/DDBJ databases">
        <title>WGS assembly of Porphyra umbilicalis.</title>
        <authorList>
            <person name="Brawley S.H."/>
            <person name="Blouin N.A."/>
            <person name="Ficko-Blean E."/>
            <person name="Wheeler G.L."/>
            <person name="Lohr M."/>
            <person name="Goodson H.V."/>
            <person name="Jenkins J.W."/>
            <person name="Blaby-Haas C.E."/>
            <person name="Helliwell K.E."/>
            <person name="Chan C."/>
            <person name="Marriage T."/>
            <person name="Bhattacharya D."/>
            <person name="Klein A.S."/>
            <person name="Badis Y."/>
            <person name="Brodie J."/>
            <person name="Cao Y."/>
            <person name="Collen J."/>
            <person name="Dittami S.M."/>
            <person name="Gachon C.M."/>
            <person name="Green B.R."/>
            <person name="Karpowicz S."/>
            <person name="Kim J.W."/>
            <person name="Kudahl U."/>
            <person name="Lin S."/>
            <person name="Michel G."/>
            <person name="Mittag M."/>
            <person name="Olson B.J."/>
            <person name="Pangilinan J."/>
            <person name="Peng Y."/>
            <person name="Qiu H."/>
            <person name="Shu S."/>
            <person name="Singer J.T."/>
            <person name="Smith A.G."/>
            <person name="Sprecher B.N."/>
            <person name="Wagner V."/>
            <person name="Wang W."/>
            <person name="Wang Z.-Y."/>
            <person name="Yan J."/>
            <person name="Yarish C."/>
            <person name="Zoeuner-Riek S."/>
            <person name="Zhuang Y."/>
            <person name="Zou Y."/>
            <person name="Lindquist E.A."/>
            <person name="Grimwood J."/>
            <person name="Barry K."/>
            <person name="Rokhsar D.S."/>
            <person name="Schmutz J."/>
            <person name="Stiller J.W."/>
            <person name="Grossman A.R."/>
            <person name="Prochnik S.E."/>
        </authorList>
    </citation>
    <scope>NUCLEOTIDE SEQUENCE [LARGE SCALE GENOMIC DNA]</scope>
    <source>
        <strain evidence="2">4086291</strain>
    </source>
</reference>
<feature type="compositionally biased region" description="Basic and acidic residues" evidence="1">
    <location>
        <begin position="50"/>
        <end position="59"/>
    </location>
</feature>
<evidence type="ECO:0000313" key="3">
    <source>
        <dbReference type="Proteomes" id="UP000218209"/>
    </source>
</evidence>
<name>A0A1X6P0H2_PORUM</name>
<keyword evidence="3" id="KW-1185">Reference proteome</keyword>
<organism evidence="2 3">
    <name type="scientific">Porphyra umbilicalis</name>
    <name type="common">Purple laver</name>
    <name type="synonym">Red alga</name>
    <dbReference type="NCBI Taxonomy" id="2786"/>
    <lineage>
        <taxon>Eukaryota</taxon>
        <taxon>Rhodophyta</taxon>
        <taxon>Bangiophyceae</taxon>
        <taxon>Bangiales</taxon>
        <taxon>Bangiaceae</taxon>
        <taxon>Porphyra</taxon>
    </lineage>
</organism>
<sequence>APTAGVHTAPRVGSPPAPNVVRHSPPGRFPPVPPHTPKGQCGSPPPAVRARADRHEGAARRPLCLPTATATAHRAAATLSNTRPPPSAAAVTNPAAPRWCSRLCLPRGGAAPGRPPPPPRTRGRRRQPHETGDHAHRRAPRRGAPQSERGPPPRVPPQTPAFTVGADRGRPRGCRQHQDGEGVGSPSARDVVAAASPPLPPHALYPPRRLMRSQRRRAALGPARRGGPRPPTRAAGGGGCSRHPPPRDQPARWTARDGRRLGAAGSVRARGPPGAPPRERPRTRACRHAPVPHACGRRRSPPVAAARVGRSPATPVGGPPSAAGHAASYGTVQAAG</sequence>
<feature type="compositionally biased region" description="Low complexity" evidence="1">
    <location>
        <begin position="301"/>
        <end position="310"/>
    </location>
</feature>
<feature type="compositionally biased region" description="Low complexity" evidence="1">
    <location>
        <begin position="319"/>
        <end position="330"/>
    </location>
</feature>
<evidence type="ECO:0000256" key="1">
    <source>
        <dbReference type="SAM" id="MobiDB-lite"/>
    </source>
</evidence>
<feature type="non-terminal residue" evidence="2">
    <location>
        <position position="1"/>
    </location>
</feature>
<feature type="compositionally biased region" description="Pro residues" evidence="1">
    <location>
        <begin position="27"/>
        <end position="36"/>
    </location>
</feature>
<protein>
    <submittedName>
        <fullName evidence="2">Uncharacterized protein</fullName>
    </submittedName>
</protein>